<evidence type="ECO:0000313" key="2">
    <source>
        <dbReference type="Proteomes" id="UP000564536"/>
    </source>
</evidence>
<proteinExistence type="predicted"/>
<comment type="caution">
    <text evidence="1">The sequence shown here is derived from an EMBL/GenBank/DDBJ whole genome shotgun (WGS) entry which is preliminary data.</text>
</comment>
<dbReference type="Proteomes" id="UP000564536">
    <property type="component" value="Unassembled WGS sequence"/>
</dbReference>
<dbReference type="RefSeq" id="WP_185424865.1">
    <property type="nucleotide sequence ID" value="NZ_JAARRL010000005.1"/>
</dbReference>
<dbReference type="EMBL" id="JAARRL010000005">
    <property type="protein sequence ID" value="MBC1499828.1"/>
    <property type="molecule type" value="Genomic_DNA"/>
</dbReference>
<sequence>MDLLSILNDSAKSKQEKIDSIGITRDLLDYGDLNVEEAVKIMDMLVKYVVVQEDNDIREAMLNAILEGENSHDIGKELDLSPIVSHLSVFNDECISYILTMMGYSGKEEYRGIMESFKHNPRLEDDVAEALLELNHAQK</sequence>
<name>A0A841Z3P6_9LIST</name>
<protein>
    <recommendedName>
        <fullName evidence="3">Immunity protein 30 domain-containing protein</fullName>
    </recommendedName>
</protein>
<evidence type="ECO:0000313" key="1">
    <source>
        <dbReference type="EMBL" id="MBC1499828.1"/>
    </source>
</evidence>
<dbReference type="AlphaFoldDB" id="A0A841Z3P6"/>
<accession>A0A841Z3P6</accession>
<gene>
    <name evidence="1" type="ORF">HB943_04370</name>
</gene>
<evidence type="ECO:0008006" key="3">
    <source>
        <dbReference type="Google" id="ProtNLM"/>
    </source>
</evidence>
<organism evidence="1 2">
    <name type="scientific">Listeria weihenstephanensis</name>
    <dbReference type="NCBI Taxonomy" id="1006155"/>
    <lineage>
        <taxon>Bacteria</taxon>
        <taxon>Bacillati</taxon>
        <taxon>Bacillota</taxon>
        <taxon>Bacilli</taxon>
        <taxon>Bacillales</taxon>
        <taxon>Listeriaceae</taxon>
        <taxon>Listeria</taxon>
    </lineage>
</organism>
<reference evidence="1 2" key="1">
    <citation type="submission" date="2020-03" db="EMBL/GenBank/DDBJ databases">
        <title>Soil Listeria distribution.</title>
        <authorList>
            <person name="Liao J."/>
            <person name="Wiedmann M."/>
        </authorList>
    </citation>
    <scope>NUCLEOTIDE SEQUENCE [LARGE SCALE GENOMIC DNA]</scope>
    <source>
        <strain evidence="1 2">FSL L7-1523</strain>
    </source>
</reference>